<reference evidence="3" key="1">
    <citation type="submission" date="2016-01" db="EMBL/GenBank/DDBJ databases">
        <authorList>
            <person name="Mitreva M."/>
            <person name="Pepin K.H."/>
            <person name="Mihindukulasuriya K.A."/>
            <person name="Fulton R."/>
            <person name="Fronick C."/>
            <person name="O'Laughlin M."/>
            <person name="Miner T."/>
            <person name="Herter B."/>
            <person name="Rosa B.A."/>
            <person name="Cordes M."/>
            <person name="Tomlinson C."/>
            <person name="Wollam A."/>
            <person name="Palsikar V.B."/>
            <person name="Mardis E.R."/>
            <person name="Wilson R.K."/>
        </authorList>
    </citation>
    <scope>NUCLEOTIDE SEQUENCE [LARGE SCALE GENOMIC DNA]</scope>
    <source>
        <strain evidence="3">KA00185</strain>
    </source>
</reference>
<keyword evidence="3" id="KW-1185">Reference proteome</keyword>
<comment type="caution">
    <text evidence="2">The sequence shown here is derived from an EMBL/GenBank/DDBJ whole genome shotgun (WGS) entry which is preliminary data.</text>
</comment>
<keyword evidence="1" id="KW-0175">Coiled coil</keyword>
<organism evidence="2 3">
    <name type="scientific">Leptotrichia wadei</name>
    <dbReference type="NCBI Taxonomy" id="157687"/>
    <lineage>
        <taxon>Bacteria</taxon>
        <taxon>Fusobacteriati</taxon>
        <taxon>Fusobacteriota</taxon>
        <taxon>Fusobacteriia</taxon>
        <taxon>Fusobacteriales</taxon>
        <taxon>Leptotrichiaceae</taxon>
        <taxon>Leptotrichia</taxon>
    </lineage>
</organism>
<evidence type="ECO:0000313" key="3">
    <source>
        <dbReference type="Proteomes" id="UP000070483"/>
    </source>
</evidence>
<gene>
    <name evidence="2" type="ORF">HMPREF3180_01573</name>
</gene>
<protein>
    <submittedName>
        <fullName evidence="2">Uncharacterized protein</fullName>
    </submittedName>
</protein>
<evidence type="ECO:0000256" key="1">
    <source>
        <dbReference type="SAM" id="Coils"/>
    </source>
</evidence>
<name>A0A134A6I7_9FUSO</name>
<dbReference type="AlphaFoldDB" id="A0A134A6I7"/>
<dbReference type="STRING" id="157687.HMPREF3180_01573"/>
<dbReference type="EMBL" id="LSDD01000113">
    <property type="protein sequence ID" value="KXB63313.1"/>
    <property type="molecule type" value="Genomic_DNA"/>
</dbReference>
<proteinExistence type="predicted"/>
<dbReference type="PATRIC" id="fig|157687.3.peg.1565"/>
<evidence type="ECO:0000313" key="2">
    <source>
        <dbReference type="EMBL" id="KXB63313.1"/>
    </source>
</evidence>
<sequence>MKNIIVVFYTKYKEIKMDLERKYTEAEKEAINMSREMAGLGPLEQEEKKETIGASEVETAEAQIVAETAEDIKQRRNENERRRIKQQGGLRPRQIFKHTLVDWDGKPKDVICTYPTTKQASKYSKMDFDPVTGKGVLDFGDIVDCFYNDDLLPRFNIEDFPSSEIIGLGVFLSEVVRNPFLK</sequence>
<accession>A0A134A6I7</accession>
<feature type="coiled-coil region" evidence="1">
    <location>
        <begin position="9"/>
        <end position="36"/>
    </location>
</feature>
<dbReference type="Proteomes" id="UP000070483">
    <property type="component" value="Unassembled WGS sequence"/>
</dbReference>